<feature type="transmembrane region" description="Helical" evidence="7">
    <location>
        <begin position="32"/>
        <end position="51"/>
    </location>
</feature>
<dbReference type="Pfam" id="PF14416">
    <property type="entry name" value="PMR5N"/>
    <property type="match status" value="1"/>
</dbReference>
<feature type="domain" description="Trichome birefringence-like C-terminal" evidence="8">
    <location>
        <begin position="273"/>
        <end position="552"/>
    </location>
</feature>
<evidence type="ECO:0000256" key="3">
    <source>
        <dbReference type="ARBA" id="ARBA00022692"/>
    </source>
</evidence>
<evidence type="ECO:0008006" key="12">
    <source>
        <dbReference type="Google" id="ProtNLM"/>
    </source>
</evidence>
<gene>
    <name evidence="10" type="ORF">LIER_14040</name>
</gene>
<keyword evidence="6 7" id="KW-0472">Membrane</keyword>
<evidence type="ECO:0000256" key="2">
    <source>
        <dbReference type="ARBA" id="ARBA00007727"/>
    </source>
</evidence>
<name>A0AAV3PZV0_LITER</name>
<comment type="caution">
    <text evidence="10">The sequence shown here is derived from an EMBL/GenBank/DDBJ whole genome shotgun (WGS) entry which is preliminary data.</text>
</comment>
<reference evidence="10 11" key="1">
    <citation type="submission" date="2024-01" db="EMBL/GenBank/DDBJ databases">
        <title>The complete chloroplast genome sequence of Lithospermum erythrorhizon: insights into the phylogenetic relationship among Boraginaceae species and the maternal lineages of purple gromwells.</title>
        <authorList>
            <person name="Okada T."/>
            <person name="Watanabe K."/>
        </authorList>
    </citation>
    <scope>NUCLEOTIDE SEQUENCE [LARGE SCALE GENOMIC DNA]</scope>
</reference>
<evidence type="ECO:0000313" key="10">
    <source>
        <dbReference type="EMBL" id="GAA0156568.1"/>
    </source>
</evidence>
<dbReference type="AlphaFoldDB" id="A0AAV3PZV0"/>
<dbReference type="GO" id="GO:0016020">
    <property type="term" value="C:membrane"/>
    <property type="evidence" value="ECO:0007669"/>
    <property type="project" value="UniProtKB-SubCell"/>
</dbReference>
<organism evidence="10 11">
    <name type="scientific">Lithospermum erythrorhizon</name>
    <name type="common">Purple gromwell</name>
    <name type="synonym">Lithospermum officinale var. erythrorhizon</name>
    <dbReference type="NCBI Taxonomy" id="34254"/>
    <lineage>
        <taxon>Eukaryota</taxon>
        <taxon>Viridiplantae</taxon>
        <taxon>Streptophyta</taxon>
        <taxon>Embryophyta</taxon>
        <taxon>Tracheophyta</taxon>
        <taxon>Spermatophyta</taxon>
        <taxon>Magnoliopsida</taxon>
        <taxon>eudicotyledons</taxon>
        <taxon>Gunneridae</taxon>
        <taxon>Pentapetalae</taxon>
        <taxon>asterids</taxon>
        <taxon>lamiids</taxon>
        <taxon>Boraginales</taxon>
        <taxon>Boraginaceae</taxon>
        <taxon>Boraginoideae</taxon>
        <taxon>Lithospermeae</taxon>
        <taxon>Lithospermum</taxon>
    </lineage>
</organism>
<dbReference type="InterPro" id="IPR026057">
    <property type="entry name" value="TBL_C"/>
</dbReference>
<comment type="similarity">
    <text evidence="2">Belongs to the PC-esterase family. TBL subfamily.</text>
</comment>
<feature type="domain" description="Trichome birefringence-like N-terminal" evidence="9">
    <location>
        <begin position="220"/>
        <end position="271"/>
    </location>
</feature>
<dbReference type="EMBL" id="BAABME010002898">
    <property type="protein sequence ID" value="GAA0156568.1"/>
    <property type="molecule type" value="Genomic_DNA"/>
</dbReference>
<sequence length="564" mass="64931">MAHAAKYAPINGGTLIKDLKIHFFLTKTKKTFFCAYGFFFIFIAFTIFLVFTPSPNCSSPWLSNFFTTSFSSNNDASSPFFPYHFPDSSIQRNDFTMQKQTSIVGSSDFNQEYSVMNDQDQNIKSNNQESSKVGNVSTSNNVNTTITKESPHQHQHARMSLKRLSPKHDKGGRTLNQTVGLNDEGEILKTFQGKNVTSSDENSDMLGKQGIEEMVKALVNCNLYDGNWVKDESYPLYEPDSCLLIDEQFNCFRNGRPDHDYYKLKWKPKGCTLPRLNASHMLELLRGKRLVYVGDSLNRNMWESLICILRNSVKDKGKVYEENGRGNFKGEASFSFLFEDYNFRVEFFTSPFLVQQWEVTDKGGAKKETLRLDLIVQFSEKYKDADYIIFNTGHWWTHDKTSLGKDYYQEGNHVYGELNVLEAFRRALTTWARWVDSNVNPSKPHVMFRGYSAAHFRGGQWNSGGQCDGETEPIKNEAYLTPYPSKMTVLEEVLKDMKIHVSYLNVTKMTDFRKDGHPSVYRKQSSNDLQVQDCSHWCLPGVPDTWNELLYAELLRKQIQKGQH</sequence>
<evidence type="ECO:0000259" key="9">
    <source>
        <dbReference type="Pfam" id="PF14416"/>
    </source>
</evidence>
<accession>A0AAV3PZV0</accession>
<protein>
    <recommendedName>
        <fullName evidence="12">Trichome birefringence-like N-terminal domain-containing protein</fullName>
    </recommendedName>
</protein>
<dbReference type="PANTHER" id="PTHR32285:SF22">
    <property type="entry name" value="PROTEIN TRICHOME BIREFRINGENCE"/>
    <property type="match status" value="1"/>
</dbReference>
<evidence type="ECO:0000313" key="11">
    <source>
        <dbReference type="Proteomes" id="UP001454036"/>
    </source>
</evidence>
<dbReference type="GO" id="GO:0016413">
    <property type="term" value="F:O-acetyltransferase activity"/>
    <property type="evidence" value="ECO:0007669"/>
    <property type="project" value="InterPro"/>
</dbReference>
<evidence type="ECO:0000256" key="5">
    <source>
        <dbReference type="ARBA" id="ARBA00022989"/>
    </source>
</evidence>
<comment type="subcellular location">
    <subcellularLocation>
        <location evidence="1">Membrane</location>
        <topology evidence="1">Single-pass membrane protein</topology>
    </subcellularLocation>
</comment>
<evidence type="ECO:0000256" key="7">
    <source>
        <dbReference type="SAM" id="Phobius"/>
    </source>
</evidence>
<proteinExistence type="inferred from homology"/>
<dbReference type="PANTHER" id="PTHR32285">
    <property type="entry name" value="PROTEIN TRICHOME BIREFRINGENCE-LIKE 9-RELATED"/>
    <property type="match status" value="1"/>
</dbReference>
<dbReference type="InterPro" id="IPR025846">
    <property type="entry name" value="TBL_N"/>
</dbReference>
<keyword evidence="3 7" id="KW-0812">Transmembrane</keyword>
<evidence type="ECO:0000256" key="6">
    <source>
        <dbReference type="ARBA" id="ARBA00023136"/>
    </source>
</evidence>
<evidence type="ECO:0000256" key="1">
    <source>
        <dbReference type="ARBA" id="ARBA00004167"/>
    </source>
</evidence>
<evidence type="ECO:0000256" key="4">
    <source>
        <dbReference type="ARBA" id="ARBA00022968"/>
    </source>
</evidence>
<evidence type="ECO:0000259" key="8">
    <source>
        <dbReference type="Pfam" id="PF13839"/>
    </source>
</evidence>
<dbReference type="Pfam" id="PF13839">
    <property type="entry name" value="PC-Esterase"/>
    <property type="match status" value="1"/>
</dbReference>
<keyword evidence="5 7" id="KW-1133">Transmembrane helix</keyword>
<dbReference type="InterPro" id="IPR029962">
    <property type="entry name" value="TBL"/>
</dbReference>
<dbReference type="GO" id="GO:0005794">
    <property type="term" value="C:Golgi apparatus"/>
    <property type="evidence" value="ECO:0007669"/>
    <property type="project" value="TreeGrafter"/>
</dbReference>
<dbReference type="Proteomes" id="UP001454036">
    <property type="component" value="Unassembled WGS sequence"/>
</dbReference>
<keyword evidence="4" id="KW-0735">Signal-anchor</keyword>
<keyword evidence="11" id="KW-1185">Reference proteome</keyword>